<dbReference type="InterPro" id="IPR014721">
    <property type="entry name" value="Ribsml_uS5_D2-typ_fold_subgr"/>
</dbReference>
<evidence type="ECO:0000259" key="2">
    <source>
        <dbReference type="SMART" id="SM00382"/>
    </source>
</evidence>
<sequence>MVQRVTTVAFEGIEARAVDVQVQVAPGLPAFNVVGLPDKAVSEARERVRAALVASGLALPARRITVNLAPADLPKEGSHYDLPIALGLMGAIGAIPPDALDGCTVLGELGLDGSIAAVAGVLPTAIAANGRGDALICPAACGPEAAWASPDMAIVAAGSLIQLANHFKGTQVLSRPQPRIRAASGALPDLADIKGQESAKRALEIAAAGGHNMLMIGPPGAGKSMLAARLPSILPPLSPSELLEVSMIASVAGEIRDGALSNRRPFRSPHHSASMPALVGGGLKARPGEISLAHNGVLFLDELPEFEPRVLESLRQPLETGEVAIARVNHRVTYPARFMLVAAMNPCKCGRASEPGFACRRGPIARCTAEYQGRLSGPLLDRIDLHVDIAAVSAADLVLPPAAEGSAAVAARVAQARDLQARRYEALGFPHVRTNAQAQGGLLEEVATPDKAGLALIREAADAMRLSARGYHRVLRVARTLADLAGAERVGRVHVAEALAYRTRLDEVRRAA</sequence>
<dbReference type="SUPFAM" id="SSF54211">
    <property type="entry name" value="Ribosomal protein S5 domain 2-like"/>
    <property type="match status" value="1"/>
</dbReference>
<dbReference type="AlphaFoldDB" id="A0A327KTI6"/>
<organism evidence="3 4">
    <name type="scientific">Rhodoplanes elegans</name>
    <dbReference type="NCBI Taxonomy" id="29408"/>
    <lineage>
        <taxon>Bacteria</taxon>
        <taxon>Pseudomonadati</taxon>
        <taxon>Pseudomonadota</taxon>
        <taxon>Alphaproteobacteria</taxon>
        <taxon>Hyphomicrobiales</taxon>
        <taxon>Nitrobacteraceae</taxon>
        <taxon>Rhodoplanes</taxon>
    </lineage>
</organism>
<dbReference type="PANTHER" id="PTHR32039:SF7">
    <property type="entry name" value="COMPETENCE PROTEIN COMM"/>
    <property type="match status" value="1"/>
</dbReference>
<feature type="domain" description="AAA+ ATPase" evidence="2">
    <location>
        <begin position="209"/>
        <end position="393"/>
    </location>
</feature>
<dbReference type="InterPro" id="IPR027417">
    <property type="entry name" value="P-loop_NTPase"/>
</dbReference>
<dbReference type="SUPFAM" id="SSF52540">
    <property type="entry name" value="P-loop containing nucleoside triphosphate hydrolases"/>
    <property type="match status" value="1"/>
</dbReference>
<dbReference type="InterPro" id="IPR004482">
    <property type="entry name" value="Mg_chelat-rel"/>
</dbReference>
<protein>
    <submittedName>
        <fullName evidence="3">AAA family ATPase</fullName>
    </submittedName>
</protein>
<dbReference type="InterPro" id="IPR003593">
    <property type="entry name" value="AAA+_ATPase"/>
</dbReference>
<evidence type="ECO:0000313" key="3">
    <source>
        <dbReference type="EMBL" id="RAI40632.1"/>
    </source>
</evidence>
<reference evidence="3 4" key="1">
    <citation type="submission" date="2017-07" db="EMBL/GenBank/DDBJ databases">
        <title>Draft Genome Sequences of Select Purple Nonsulfur Bacteria.</title>
        <authorList>
            <person name="Lasarre B."/>
            <person name="Mckinlay J.B."/>
        </authorList>
    </citation>
    <scope>NUCLEOTIDE SEQUENCE [LARGE SCALE GENOMIC DNA]</scope>
    <source>
        <strain evidence="3 4">DSM 11907</strain>
    </source>
</reference>
<dbReference type="Proteomes" id="UP000248863">
    <property type="component" value="Unassembled WGS sequence"/>
</dbReference>
<dbReference type="Pfam" id="PF13541">
    <property type="entry name" value="ChlI"/>
    <property type="match status" value="1"/>
</dbReference>
<dbReference type="Gene3D" id="3.30.230.10">
    <property type="match status" value="1"/>
</dbReference>
<dbReference type="InterPro" id="IPR025158">
    <property type="entry name" value="Mg_chelat-rel_C"/>
</dbReference>
<evidence type="ECO:0000313" key="4">
    <source>
        <dbReference type="Proteomes" id="UP000248863"/>
    </source>
</evidence>
<evidence type="ECO:0000256" key="1">
    <source>
        <dbReference type="ARBA" id="ARBA00006354"/>
    </source>
</evidence>
<dbReference type="CDD" id="cd00009">
    <property type="entry name" value="AAA"/>
    <property type="match status" value="1"/>
</dbReference>
<dbReference type="EMBL" id="NPEU01000036">
    <property type="protein sequence ID" value="RAI40632.1"/>
    <property type="molecule type" value="Genomic_DNA"/>
</dbReference>
<dbReference type="SMART" id="SM00382">
    <property type="entry name" value="AAA"/>
    <property type="match status" value="1"/>
</dbReference>
<dbReference type="InterPro" id="IPR045006">
    <property type="entry name" value="CHLI-like"/>
</dbReference>
<dbReference type="Gene3D" id="3.40.50.300">
    <property type="entry name" value="P-loop containing nucleotide triphosphate hydrolases"/>
    <property type="match status" value="1"/>
</dbReference>
<comment type="similarity">
    <text evidence="1">Belongs to the Mg-chelatase subunits D/I family. ComM subfamily.</text>
</comment>
<gene>
    <name evidence="3" type="ORF">CH338_05600</name>
</gene>
<accession>A0A327KTI6</accession>
<dbReference type="NCBIfam" id="TIGR00368">
    <property type="entry name" value="YifB family Mg chelatase-like AAA ATPase"/>
    <property type="match status" value="1"/>
</dbReference>
<dbReference type="Pfam" id="PF01078">
    <property type="entry name" value="Mg_chelatase"/>
    <property type="match status" value="1"/>
</dbReference>
<dbReference type="InterPro" id="IPR020568">
    <property type="entry name" value="Ribosomal_Su5_D2-typ_SF"/>
</dbReference>
<dbReference type="GO" id="GO:0005524">
    <property type="term" value="F:ATP binding"/>
    <property type="evidence" value="ECO:0007669"/>
    <property type="project" value="InterPro"/>
</dbReference>
<dbReference type="OrthoDB" id="9813147at2"/>
<dbReference type="InterPro" id="IPR000523">
    <property type="entry name" value="Mg_chelatse_chII-like_cat_dom"/>
</dbReference>
<dbReference type="PANTHER" id="PTHR32039">
    <property type="entry name" value="MAGNESIUM-CHELATASE SUBUNIT CHLI"/>
    <property type="match status" value="1"/>
</dbReference>
<name>A0A327KTI6_9BRAD</name>
<keyword evidence="4" id="KW-1185">Reference proteome</keyword>
<proteinExistence type="inferred from homology"/>
<comment type="caution">
    <text evidence="3">The sequence shown here is derived from an EMBL/GenBank/DDBJ whole genome shotgun (WGS) entry which is preliminary data.</text>
</comment>
<dbReference type="Pfam" id="PF13335">
    <property type="entry name" value="Mg_chelatase_C"/>
    <property type="match status" value="1"/>
</dbReference>
<dbReference type="RefSeq" id="WP_111356152.1">
    <property type="nucleotide sequence ID" value="NZ_NHSK01000063.1"/>
</dbReference>